<comment type="caution">
    <text evidence="1">The sequence shown here is derived from an EMBL/GenBank/DDBJ whole genome shotgun (WGS) entry which is preliminary data.</text>
</comment>
<feature type="non-terminal residue" evidence="1">
    <location>
        <position position="1"/>
    </location>
</feature>
<evidence type="ECO:0000313" key="2">
    <source>
        <dbReference type="Proteomes" id="UP000631114"/>
    </source>
</evidence>
<name>A0A835GT38_9MAGN</name>
<keyword evidence="2" id="KW-1185">Reference proteome</keyword>
<proteinExistence type="predicted"/>
<dbReference type="OrthoDB" id="513221at2759"/>
<evidence type="ECO:0000313" key="1">
    <source>
        <dbReference type="EMBL" id="KAF9587131.1"/>
    </source>
</evidence>
<dbReference type="AlphaFoldDB" id="A0A835GT38"/>
<reference evidence="1 2" key="1">
    <citation type="submission" date="2020-10" db="EMBL/GenBank/DDBJ databases">
        <title>The Coptis chinensis genome and diversification of protoberbering-type alkaloids.</title>
        <authorList>
            <person name="Wang B."/>
            <person name="Shu S."/>
            <person name="Song C."/>
            <person name="Liu Y."/>
        </authorList>
    </citation>
    <scope>NUCLEOTIDE SEQUENCE [LARGE SCALE GENOMIC DNA]</scope>
    <source>
        <strain evidence="1">HL-2020</strain>
        <tissue evidence="1">Leaf</tissue>
    </source>
</reference>
<gene>
    <name evidence="1" type="ORF">IFM89_039648</name>
</gene>
<dbReference type="Proteomes" id="UP000631114">
    <property type="component" value="Unassembled WGS sequence"/>
</dbReference>
<dbReference type="EMBL" id="JADFTS010000045">
    <property type="protein sequence ID" value="KAF9587131.1"/>
    <property type="molecule type" value="Genomic_DNA"/>
</dbReference>
<organism evidence="1 2">
    <name type="scientific">Coptis chinensis</name>
    <dbReference type="NCBI Taxonomy" id="261450"/>
    <lineage>
        <taxon>Eukaryota</taxon>
        <taxon>Viridiplantae</taxon>
        <taxon>Streptophyta</taxon>
        <taxon>Embryophyta</taxon>
        <taxon>Tracheophyta</taxon>
        <taxon>Spermatophyta</taxon>
        <taxon>Magnoliopsida</taxon>
        <taxon>Ranunculales</taxon>
        <taxon>Ranunculaceae</taxon>
        <taxon>Coptidoideae</taxon>
        <taxon>Coptis</taxon>
    </lineage>
</organism>
<sequence length="53" mass="6015">MESGNKACKTTYIKASQKEFEKMLHEHRSNSVQGKLLKHNLDSGVVDALKDLR</sequence>
<protein>
    <submittedName>
        <fullName evidence="1">Uncharacterized protein</fullName>
    </submittedName>
</protein>
<accession>A0A835GT38</accession>